<keyword evidence="1" id="KW-0347">Helicase</keyword>
<evidence type="ECO:0000256" key="2">
    <source>
        <dbReference type="SAM" id="MobiDB-lite"/>
    </source>
</evidence>
<dbReference type="OrthoDB" id="3259294at2759"/>
<dbReference type="OMA" id="TEMAHIT"/>
<dbReference type="SUPFAM" id="SSF52540">
    <property type="entry name" value="P-loop containing nucleoside triphosphate hydrolases"/>
    <property type="match status" value="1"/>
</dbReference>
<feature type="region of interest" description="Disordered" evidence="2">
    <location>
        <begin position="969"/>
        <end position="990"/>
    </location>
</feature>
<reference evidence="5" key="1">
    <citation type="journal article" date="2017" name="Nat. Ecol. Evol.">
        <title>Genome expansion and lineage-specific genetic innovations in the forest pathogenic fungi Armillaria.</title>
        <authorList>
            <person name="Sipos G."/>
            <person name="Prasanna A.N."/>
            <person name="Walter M.C."/>
            <person name="O'Connor E."/>
            <person name="Balint B."/>
            <person name="Krizsan K."/>
            <person name="Kiss B."/>
            <person name="Hess J."/>
            <person name="Varga T."/>
            <person name="Slot J."/>
            <person name="Riley R."/>
            <person name="Boka B."/>
            <person name="Rigling D."/>
            <person name="Barry K."/>
            <person name="Lee J."/>
            <person name="Mihaltcheva S."/>
            <person name="LaButti K."/>
            <person name="Lipzen A."/>
            <person name="Waldron R."/>
            <person name="Moloney N.M."/>
            <person name="Sperisen C."/>
            <person name="Kredics L."/>
            <person name="Vagvoelgyi C."/>
            <person name="Patrignani A."/>
            <person name="Fitzpatrick D."/>
            <person name="Nagy I."/>
            <person name="Doyle S."/>
            <person name="Anderson J.B."/>
            <person name="Grigoriev I.V."/>
            <person name="Gueldener U."/>
            <person name="Muensterkoetter M."/>
            <person name="Nagy L.G."/>
        </authorList>
    </citation>
    <scope>NUCLEOTIDE SEQUENCE [LARGE SCALE GENOMIC DNA]</scope>
    <source>
        <strain evidence="5">Ar21-2</strain>
    </source>
</reference>
<dbReference type="GO" id="GO:0016787">
    <property type="term" value="F:hydrolase activity"/>
    <property type="evidence" value="ECO:0007669"/>
    <property type="project" value="UniProtKB-KW"/>
</dbReference>
<keyword evidence="1" id="KW-0547">Nucleotide-binding</keyword>
<dbReference type="Proteomes" id="UP000217790">
    <property type="component" value="Unassembled WGS sequence"/>
</dbReference>
<accession>A0A2H3DVK4</accession>
<dbReference type="GO" id="GO:0006310">
    <property type="term" value="P:DNA recombination"/>
    <property type="evidence" value="ECO:0007669"/>
    <property type="project" value="UniProtKB-KW"/>
</dbReference>
<feature type="domain" description="DNA helicase Pif1-like DEAD-box helicase" evidence="3">
    <location>
        <begin position="562"/>
        <end position="655"/>
    </location>
</feature>
<dbReference type="EMBL" id="KZ293659">
    <property type="protein sequence ID" value="PBK92313.1"/>
    <property type="molecule type" value="Genomic_DNA"/>
</dbReference>
<dbReference type="PANTHER" id="PTHR10492">
    <property type="match status" value="1"/>
</dbReference>
<dbReference type="InterPro" id="IPR027417">
    <property type="entry name" value="P-loop_NTPase"/>
</dbReference>
<feature type="domain" description="DNA helicase Pif1-like DEAD-box helicase" evidence="3">
    <location>
        <begin position="503"/>
        <end position="559"/>
    </location>
</feature>
<organism evidence="4 5">
    <name type="scientific">Armillaria gallica</name>
    <name type="common">Bulbous honey fungus</name>
    <name type="synonym">Armillaria bulbosa</name>
    <dbReference type="NCBI Taxonomy" id="47427"/>
    <lineage>
        <taxon>Eukaryota</taxon>
        <taxon>Fungi</taxon>
        <taxon>Dikarya</taxon>
        <taxon>Basidiomycota</taxon>
        <taxon>Agaricomycotina</taxon>
        <taxon>Agaricomycetes</taxon>
        <taxon>Agaricomycetidae</taxon>
        <taxon>Agaricales</taxon>
        <taxon>Marasmiineae</taxon>
        <taxon>Physalacriaceae</taxon>
        <taxon>Armillaria</taxon>
    </lineage>
</organism>
<evidence type="ECO:0000313" key="5">
    <source>
        <dbReference type="Proteomes" id="UP000217790"/>
    </source>
</evidence>
<comment type="cofactor">
    <cofactor evidence="1">
        <name>Mg(2+)</name>
        <dbReference type="ChEBI" id="CHEBI:18420"/>
    </cofactor>
</comment>
<comment type="similarity">
    <text evidence="1">Belongs to the helicase family.</text>
</comment>
<comment type="catalytic activity">
    <reaction evidence="1">
        <text>ATP + H2O = ADP + phosphate + H(+)</text>
        <dbReference type="Rhea" id="RHEA:13065"/>
        <dbReference type="ChEBI" id="CHEBI:15377"/>
        <dbReference type="ChEBI" id="CHEBI:15378"/>
        <dbReference type="ChEBI" id="CHEBI:30616"/>
        <dbReference type="ChEBI" id="CHEBI:43474"/>
        <dbReference type="ChEBI" id="CHEBI:456216"/>
        <dbReference type="EC" id="5.6.2.3"/>
    </reaction>
</comment>
<keyword evidence="1" id="KW-0067">ATP-binding</keyword>
<dbReference type="GO" id="GO:0006281">
    <property type="term" value="P:DNA repair"/>
    <property type="evidence" value="ECO:0007669"/>
    <property type="project" value="UniProtKB-KW"/>
</dbReference>
<dbReference type="Gene3D" id="3.40.50.300">
    <property type="entry name" value="P-loop containing nucleotide triphosphate hydrolases"/>
    <property type="match status" value="1"/>
</dbReference>
<keyword evidence="5" id="KW-1185">Reference proteome</keyword>
<sequence>MAIKAVLVYVMDYITKPGLKMHAIFDYIHAVFQHDKDRPQDPNRTRKDRTCKLMMQMVNVLGMKMEIGSPMICSYLLGFPDHYMNKKFSTFYWKSFMAEAAGKWKGLEGYADKVKVSLKRRKGTIVGVSPVEDYIHRPSELDDLTLYDWICTCKQVTNSSREAATSPDPVPFKDAMDDSGICGDAISPSVLHVSLPSCSDAGSIYNFIVEDDPEIPNEDEMASIVCDMILRAAARVPYISHETDNEDYATDKVDNAIEAPNKLKARRVAPDRDRKVPNFVGGMLPYKDKGDQEYYYLRCNANTTWDTEFGYYAVSEEHMRIMANFNLHYECLNARDDYRAQLMQDAEGDHNMINEDFTDFGIDPYSSAPQIMLGRRQKAREQQAAAIHQLVGPIGWFIAEPDMADFSNVHADAKVPPRSWNSWKEEVAMLRHTILAARQSGTVAGPVRRSNKSSSKYINQVEIITWRHLVHSLHDENEDGIINEVNKACGLNHASNPMVEQLRMYVGGMGGTGKTRVLNMVTAYFYRQGEGNRMIAVAPTGMAVALMKGSTYHYMFSINKSQCGTILKKALAEVKDRSDVPFGGMNMIFSGDFTQLPPAISGESASLYELCDGIYATSPRLQEMVMGKAIWHQITTVVILQQNMRQHMQMLDNEKLHTALANMRYKSVTKADIMFLQAKILGRHSAANITDPVFQNVSIITGLNIHKDEYNHLSAIHFAEEMGQELTMFYSDNHLSSTESDSRLWPMERSALPSANDKQIPSTLSLCKELCITKGQEGLPPNVVPIIRSASTMMCSLPDDTTGKTCPYNPVDLNNCRTHQSYYTALSRMATAEGTHLLPAIANVCASPIDPCKIQGGCSGHLHQEFHELELLNDITNWLYQGALPVTILGKTQYSLIQSFRDHIGMEYTPSLMDAKLMWSVSEPFMMEDANDLRWVKSMITHKPNIRIESSACGKKADNTALQALSPTTQSRNSVNRIITPMKGPEKHKA</sequence>
<dbReference type="InParanoid" id="A0A2H3DVK4"/>
<proteinExistence type="inferred from homology"/>
<name>A0A2H3DVK4_ARMGA</name>
<evidence type="ECO:0000259" key="3">
    <source>
        <dbReference type="Pfam" id="PF05970"/>
    </source>
</evidence>
<protein>
    <recommendedName>
        <fullName evidence="1">ATP-dependent DNA helicase</fullName>
        <ecNumber evidence="1">5.6.2.3</ecNumber>
    </recommendedName>
</protein>
<keyword evidence="1" id="KW-0233">DNA recombination</keyword>
<dbReference type="AlphaFoldDB" id="A0A2H3DVK4"/>
<evidence type="ECO:0000313" key="4">
    <source>
        <dbReference type="EMBL" id="PBK92313.1"/>
    </source>
</evidence>
<evidence type="ECO:0000256" key="1">
    <source>
        <dbReference type="RuleBase" id="RU363044"/>
    </source>
</evidence>
<dbReference type="InterPro" id="IPR010285">
    <property type="entry name" value="DNA_helicase_pif1-like_DEAD"/>
</dbReference>
<gene>
    <name evidence="4" type="ORF">ARMGADRAFT_1031188</name>
</gene>
<keyword evidence="1" id="KW-0227">DNA damage</keyword>
<dbReference type="GO" id="GO:0000723">
    <property type="term" value="P:telomere maintenance"/>
    <property type="evidence" value="ECO:0007669"/>
    <property type="project" value="InterPro"/>
</dbReference>
<keyword evidence="1" id="KW-0234">DNA repair</keyword>
<dbReference type="STRING" id="47427.A0A2H3DVK4"/>
<dbReference type="PANTHER" id="PTHR10492:SF102">
    <property type="entry name" value="ATP-DEPENDENT DNA HELICASE"/>
    <property type="match status" value="1"/>
</dbReference>
<dbReference type="Pfam" id="PF05970">
    <property type="entry name" value="PIF1"/>
    <property type="match status" value="2"/>
</dbReference>
<dbReference type="EC" id="5.6.2.3" evidence="1"/>
<dbReference type="GO" id="GO:0043139">
    <property type="term" value="F:5'-3' DNA helicase activity"/>
    <property type="evidence" value="ECO:0007669"/>
    <property type="project" value="UniProtKB-EC"/>
</dbReference>
<dbReference type="GO" id="GO:0005524">
    <property type="term" value="F:ATP binding"/>
    <property type="evidence" value="ECO:0007669"/>
    <property type="project" value="UniProtKB-KW"/>
</dbReference>
<keyword evidence="1" id="KW-0378">Hydrolase</keyword>